<keyword evidence="6" id="KW-0564">Palmitate</keyword>
<dbReference type="InterPro" id="IPR039859">
    <property type="entry name" value="PFA4/ZDH16/20/ERF2-like"/>
</dbReference>
<feature type="compositionally biased region" description="Low complexity" evidence="11">
    <location>
        <begin position="132"/>
        <end position="143"/>
    </location>
</feature>
<evidence type="ECO:0000256" key="6">
    <source>
        <dbReference type="ARBA" id="ARBA00023139"/>
    </source>
</evidence>
<dbReference type="InterPro" id="IPR001594">
    <property type="entry name" value="Palmitoyltrfase_DHHC"/>
</dbReference>
<comment type="catalytic activity">
    <reaction evidence="9 10">
        <text>L-cysteinyl-[protein] + hexadecanoyl-CoA = S-hexadecanoyl-L-cysteinyl-[protein] + CoA</text>
        <dbReference type="Rhea" id="RHEA:36683"/>
        <dbReference type="Rhea" id="RHEA-COMP:10131"/>
        <dbReference type="Rhea" id="RHEA-COMP:11032"/>
        <dbReference type="ChEBI" id="CHEBI:29950"/>
        <dbReference type="ChEBI" id="CHEBI:57287"/>
        <dbReference type="ChEBI" id="CHEBI:57379"/>
        <dbReference type="ChEBI" id="CHEBI:74151"/>
        <dbReference type="EC" id="2.3.1.225"/>
    </reaction>
</comment>
<evidence type="ECO:0000256" key="2">
    <source>
        <dbReference type="ARBA" id="ARBA00022679"/>
    </source>
</evidence>
<feature type="region of interest" description="Disordered" evidence="11">
    <location>
        <begin position="1"/>
        <end position="169"/>
    </location>
</feature>
<keyword evidence="5 10" id="KW-0472">Membrane</keyword>
<comment type="caution">
    <text evidence="13">The sequence shown here is derived from an EMBL/GenBank/DDBJ whole genome shotgun (WGS) entry which is preliminary data.</text>
</comment>
<evidence type="ECO:0000259" key="12">
    <source>
        <dbReference type="Pfam" id="PF01529"/>
    </source>
</evidence>
<keyword evidence="8 10" id="KW-0012">Acyltransferase</keyword>
<feature type="compositionally biased region" description="Acidic residues" evidence="11">
    <location>
        <begin position="57"/>
        <end position="69"/>
    </location>
</feature>
<feature type="compositionally biased region" description="Acidic residues" evidence="11">
    <location>
        <begin position="76"/>
        <end position="85"/>
    </location>
</feature>
<feature type="transmembrane region" description="Helical" evidence="10">
    <location>
        <begin position="202"/>
        <end position="220"/>
    </location>
</feature>
<sequence length="472" mass="53100">MDMSVLTPIKSGSNPQTLRSPSGIVSGLDDVQEVKTPTTTKGSKNRDDSGDSGTYTFDDDEGDGGEDSSDSNSYSSEEEQLEDQENVTPRRRANSDDSSSSNSPNTTPRPRPSMDSIDSPGTPLPVLPRPPQRSSRPSTSRQTKPQTKPSQHHLARPPSKSYNSPRSQITYDATKPRYKQWLGRHKFCFKGRLMMGPNVKQFGVSLSLSILTWVTFYVFIFSELPHIFEIPYLKPESFNYSIFLVTSLEAFGMIFYLFVTATSDPGIIPRKSASQLVESMPLEMKEKMNYCPTCHVVKPLRTKHCRQSDCCIRRFDHHCPWTGNSVGELNYKHLMSFIFFTTLSASTNLFGAVWVFINSGLNNKSLLLEVICPVLIAWNTLVFVLVGALLIFHCFLISKGQTTNEWLRGERKGVSRDKGYCIQNCFNLCFEKLGDSYLLPMHEPPSMIDEERDLEAAEEAVDILQNELRPLG</sequence>
<dbReference type="PANTHER" id="PTHR22883:SF43">
    <property type="entry name" value="PALMITOYLTRANSFERASE APP"/>
    <property type="match status" value="1"/>
</dbReference>
<dbReference type="Pfam" id="PF01529">
    <property type="entry name" value="DHHC"/>
    <property type="match status" value="1"/>
</dbReference>
<dbReference type="GO" id="GO:0019706">
    <property type="term" value="F:protein-cysteine S-palmitoyltransferase activity"/>
    <property type="evidence" value="ECO:0007669"/>
    <property type="project" value="UniProtKB-EC"/>
</dbReference>
<evidence type="ECO:0000256" key="3">
    <source>
        <dbReference type="ARBA" id="ARBA00022692"/>
    </source>
</evidence>
<keyword evidence="4 10" id="KW-1133">Transmembrane helix</keyword>
<feature type="transmembrane region" description="Helical" evidence="10">
    <location>
        <begin position="377"/>
        <end position="398"/>
    </location>
</feature>
<evidence type="ECO:0000256" key="10">
    <source>
        <dbReference type="RuleBase" id="RU079119"/>
    </source>
</evidence>
<evidence type="ECO:0000256" key="5">
    <source>
        <dbReference type="ARBA" id="ARBA00023136"/>
    </source>
</evidence>
<protein>
    <recommendedName>
        <fullName evidence="10">Palmitoyltransferase</fullName>
        <ecNumber evidence="10">2.3.1.225</ecNumber>
    </recommendedName>
</protein>
<evidence type="ECO:0000256" key="11">
    <source>
        <dbReference type="SAM" id="MobiDB-lite"/>
    </source>
</evidence>
<dbReference type="GO" id="GO:0006612">
    <property type="term" value="P:protein targeting to membrane"/>
    <property type="evidence" value="ECO:0007669"/>
    <property type="project" value="TreeGrafter"/>
</dbReference>
<comment type="subcellular location">
    <subcellularLocation>
        <location evidence="1">Endomembrane system</location>
        <topology evidence="1">Multi-pass membrane protein</topology>
    </subcellularLocation>
</comment>
<dbReference type="GO" id="GO:0005783">
    <property type="term" value="C:endoplasmic reticulum"/>
    <property type="evidence" value="ECO:0007669"/>
    <property type="project" value="TreeGrafter"/>
</dbReference>
<accession>A0A9W7DYT3</accession>
<evidence type="ECO:0000313" key="14">
    <source>
        <dbReference type="Proteomes" id="UP001162640"/>
    </source>
</evidence>
<dbReference type="Proteomes" id="UP001162640">
    <property type="component" value="Unassembled WGS sequence"/>
</dbReference>
<reference evidence="14" key="1">
    <citation type="journal article" date="2023" name="Commun. Biol.">
        <title>Genome analysis of Parmales, the sister group of diatoms, reveals the evolutionary specialization of diatoms from phago-mixotrophs to photoautotrophs.</title>
        <authorList>
            <person name="Ban H."/>
            <person name="Sato S."/>
            <person name="Yoshikawa S."/>
            <person name="Yamada K."/>
            <person name="Nakamura Y."/>
            <person name="Ichinomiya M."/>
            <person name="Sato N."/>
            <person name="Blanc-Mathieu R."/>
            <person name="Endo H."/>
            <person name="Kuwata A."/>
            <person name="Ogata H."/>
        </authorList>
    </citation>
    <scope>NUCLEOTIDE SEQUENCE [LARGE SCALE GENOMIC DNA]</scope>
</reference>
<dbReference type="EMBL" id="BLQM01000069">
    <property type="protein sequence ID" value="GMH59060.1"/>
    <property type="molecule type" value="Genomic_DNA"/>
</dbReference>
<dbReference type="EC" id="2.3.1.225" evidence="10"/>
<evidence type="ECO:0000256" key="7">
    <source>
        <dbReference type="ARBA" id="ARBA00023288"/>
    </source>
</evidence>
<feature type="domain" description="Palmitoyltransferase DHHC" evidence="12">
    <location>
        <begin position="286"/>
        <end position="408"/>
    </location>
</feature>
<comment type="similarity">
    <text evidence="10">Belongs to the DHHC palmitoyltransferase family.</text>
</comment>
<evidence type="ECO:0000313" key="13">
    <source>
        <dbReference type="EMBL" id="GMH59060.1"/>
    </source>
</evidence>
<dbReference type="PROSITE" id="PS50216">
    <property type="entry name" value="DHHC"/>
    <property type="match status" value="1"/>
</dbReference>
<evidence type="ECO:0000256" key="9">
    <source>
        <dbReference type="ARBA" id="ARBA00048048"/>
    </source>
</evidence>
<comment type="domain">
    <text evidence="10">The DHHC domain is required for palmitoyltransferase activity.</text>
</comment>
<gene>
    <name evidence="13" type="ORF">TL16_g02748</name>
</gene>
<feature type="transmembrane region" description="Helical" evidence="10">
    <location>
        <begin position="240"/>
        <end position="261"/>
    </location>
</feature>
<organism evidence="13 14">
    <name type="scientific">Triparma laevis f. inornata</name>
    <dbReference type="NCBI Taxonomy" id="1714386"/>
    <lineage>
        <taxon>Eukaryota</taxon>
        <taxon>Sar</taxon>
        <taxon>Stramenopiles</taxon>
        <taxon>Ochrophyta</taxon>
        <taxon>Bolidophyceae</taxon>
        <taxon>Parmales</taxon>
        <taxon>Triparmaceae</taxon>
        <taxon>Triparma</taxon>
    </lineage>
</organism>
<feature type="compositionally biased region" description="Low complexity" evidence="11">
    <location>
        <begin position="96"/>
        <end position="108"/>
    </location>
</feature>
<keyword evidence="3 10" id="KW-0812">Transmembrane</keyword>
<evidence type="ECO:0000256" key="8">
    <source>
        <dbReference type="ARBA" id="ARBA00023315"/>
    </source>
</evidence>
<evidence type="ECO:0000256" key="1">
    <source>
        <dbReference type="ARBA" id="ARBA00004127"/>
    </source>
</evidence>
<feature type="transmembrane region" description="Helical" evidence="10">
    <location>
        <begin position="337"/>
        <end position="357"/>
    </location>
</feature>
<feature type="compositionally biased region" description="Polar residues" evidence="11">
    <location>
        <begin position="160"/>
        <end position="169"/>
    </location>
</feature>
<proteinExistence type="inferred from homology"/>
<keyword evidence="2 10" id="KW-0808">Transferase</keyword>
<dbReference type="GO" id="GO:0005794">
    <property type="term" value="C:Golgi apparatus"/>
    <property type="evidence" value="ECO:0007669"/>
    <property type="project" value="TreeGrafter"/>
</dbReference>
<dbReference type="PANTHER" id="PTHR22883">
    <property type="entry name" value="ZINC FINGER DHHC DOMAIN CONTAINING PROTEIN"/>
    <property type="match status" value="1"/>
</dbReference>
<feature type="compositionally biased region" description="Polar residues" evidence="11">
    <location>
        <begin position="10"/>
        <end position="20"/>
    </location>
</feature>
<feature type="compositionally biased region" description="Pro residues" evidence="11">
    <location>
        <begin position="122"/>
        <end position="131"/>
    </location>
</feature>
<name>A0A9W7DYT3_9STRA</name>
<evidence type="ECO:0000256" key="4">
    <source>
        <dbReference type="ARBA" id="ARBA00022989"/>
    </source>
</evidence>
<keyword evidence="7" id="KW-0449">Lipoprotein</keyword>
<dbReference type="AlphaFoldDB" id="A0A9W7DYT3"/>